<dbReference type="Proteomes" id="UP000790377">
    <property type="component" value="Unassembled WGS sequence"/>
</dbReference>
<gene>
    <name evidence="1" type="ORF">BJ138DRAFT_1006818</name>
</gene>
<name>A0ACB8AEN6_9AGAM</name>
<accession>A0ACB8AEN6</accession>
<proteinExistence type="predicted"/>
<comment type="caution">
    <text evidence="1">The sequence shown here is derived from an EMBL/GenBank/DDBJ whole genome shotgun (WGS) entry which is preliminary data.</text>
</comment>
<evidence type="ECO:0000313" key="1">
    <source>
        <dbReference type="EMBL" id="KAH7911343.1"/>
    </source>
</evidence>
<reference evidence="1" key="1">
    <citation type="journal article" date="2021" name="New Phytol.">
        <title>Evolutionary innovations through gain and loss of genes in the ectomycorrhizal Boletales.</title>
        <authorList>
            <person name="Wu G."/>
            <person name="Miyauchi S."/>
            <person name="Morin E."/>
            <person name="Kuo A."/>
            <person name="Drula E."/>
            <person name="Varga T."/>
            <person name="Kohler A."/>
            <person name="Feng B."/>
            <person name="Cao Y."/>
            <person name="Lipzen A."/>
            <person name="Daum C."/>
            <person name="Hundley H."/>
            <person name="Pangilinan J."/>
            <person name="Johnson J."/>
            <person name="Barry K."/>
            <person name="LaButti K."/>
            <person name="Ng V."/>
            <person name="Ahrendt S."/>
            <person name="Min B."/>
            <person name="Choi I.G."/>
            <person name="Park H."/>
            <person name="Plett J.M."/>
            <person name="Magnuson J."/>
            <person name="Spatafora J.W."/>
            <person name="Nagy L.G."/>
            <person name="Henrissat B."/>
            <person name="Grigoriev I.V."/>
            <person name="Yang Z.L."/>
            <person name="Xu J."/>
            <person name="Martin F.M."/>
        </authorList>
    </citation>
    <scope>NUCLEOTIDE SEQUENCE</scope>
    <source>
        <strain evidence="1">ATCC 28755</strain>
    </source>
</reference>
<sequence length="339" mass="39040">MPSTPVGYTLPDLLSVCPFQLGDANPYYKEAGADSKAWLSQYHIFTDRKRAFFVQGCNELLCSRVYPYAGYTEFRTTCDFVNLLFVIDELSDDMNGEDARDTCDTFYRTMVDPEYNYDSPIVQMTKDFRERLTSTLKPRSFQRFLGHCKAYVDAVSEEAELREAGEVLDLASFIALRRENSAIRPCFGLIEYILGIELPDNVLHDPTFQSIYWAGADMVCWSNDVYSFNMEQAKGHTGNNVVTVLMREHGIELQEAADMVGGIFEELMRRYLEDRTRLPSWGPEVDADVARYIQGIDHWVVGNLQWSFETPRYFGSRHTDVLRTLRITLIQEQDSEEDD</sequence>
<dbReference type="EMBL" id="MU267681">
    <property type="protein sequence ID" value="KAH7911343.1"/>
    <property type="molecule type" value="Genomic_DNA"/>
</dbReference>
<protein>
    <submittedName>
        <fullName evidence="1">Isoprenoid synthase domain-containing protein</fullName>
    </submittedName>
</protein>
<evidence type="ECO:0000313" key="2">
    <source>
        <dbReference type="Proteomes" id="UP000790377"/>
    </source>
</evidence>
<organism evidence="1 2">
    <name type="scientific">Hygrophoropsis aurantiaca</name>
    <dbReference type="NCBI Taxonomy" id="72124"/>
    <lineage>
        <taxon>Eukaryota</taxon>
        <taxon>Fungi</taxon>
        <taxon>Dikarya</taxon>
        <taxon>Basidiomycota</taxon>
        <taxon>Agaricomycotina</taxon>
        <taxon>Agaricomycetes</taxon>
        <taxon>Agaricomycetidae</taxon>
        <taxon>Boletales</taxon>
        <taxon>Coniophorineae</taxon>
        <taxon>Hygrophoropsidaceae</taxon>
        <taxon>Hygrophoropsis</taxon>
    </lineage>
</organism>
<keyword evidence="2" id="KW-1185">Reference proteome</keyword>